<dbReference type="Pfam" id="PF13460">
    <property type="entry name" value="NAD_binding_10"/>
    <property type="match status" value="1"/>
</dbReference>
<dbReference type="EMBL" id="BAAAQN010000107">
    <property type="protein sequence ID" value="GAA2065998.1"/>
    <property type="molecule type" value="Genomic_DNA"/>
</dbReference>
<dbReference type="PANTHER" id="PTHR43162">
    <property type="match status" value="1"/>
</dbReference>
<proteinExistence type="predicted"/>
<sequence length="273" mass="27674">MIVVTGATGNVGRTLVRTLAESGHPVTAVARTIQDSDVPAGVRAVAADLGDPASLEPALAGVDALFLLVAGEDPAGVLARAKEAGVAKVVLLSSQGVGTRPGVYAHADSFEQAVAASGLRHTVLRSGGLASNAFAWAEPIRTHRTAAAPFADTGLPVVDPDDVAAVAAVVLSEDGHDGATYVLTGPVATTPRERAEAVAAAIGAPVTFLEQTREQAHAQMSAFMPAPVVEGTLSILGEPTEVERTPTTDVEKVLGRPAAPFSAWAARNAAVFA</sequence>
<protein>
    <submittedName>
        <fullName evidence="2">NAD(P)H-binding protein</fullName>
    </submittedName>
</protein>
<dbReference type="Proteomes" id="UP001500751">
    <property type="component" value="Unassembled WGS sequence"/>
</dbReference>
<gene>
    <name evidence="2" type="ORF">GCM10009839_92090</name>
</gene>
<feature type="domain" description="NAD(P)-binding" evidence="1">
    <location>
        <begin position="6"/>
        <end position="173"/>
    </location>
</feature>
<dbReference type="Gene3D" id="3.40.50.720">
    <property type="entry name" value="NAD(P)-binding Rossmann-like Domain"/>
    <property type="match status" value="1"/>
</dbReference>
<dbReference type="Gene3D" id="3.90.25.10">
    <property type="entry name" value="UDP-galactose 4-epimerase, domain 1"/>
    <property type="match status" value="1"/>
</dbReference>
<name>A0ABP5H8N4_9ACTN</name>
<dbReference type="InterPro" id="IPR051604">
    <property type="entry name" value="Ergot_Alk_Oxidoreductase"/>
</dbReference>
<reference evidence="3" key="1">
    <citation type="journal article" date="2019" name="Int. J. Syst. Evol. Microbiol.">
        <title>The Global Catalogue of Microorganisms (GCM) 10K type strain sequencing project: providing services to taxonomists for standard genome sequencing and annotation.</title>
        <authorList>
            <consortium name="The Broad Institute Genomics Platform"/>
            <consortium name="The Broad Institute Genome Sequencing Center for Infectious Disease"/>
            <person name="Wu L."/>
            <person name="Ma J."/>
        </authorList>
    </citation>
    <scope>NUCLEOTIDE SEQUENCE [LARGE SCALE GENOMIC DNA]</scope>
    <source>
        <strain evidence="3">JCM 16014</strain>
    </source>
</reference>
<dbReference type="SUPFAM" id="SSF51735">
    <property type="entry name" value="NAD(P)-binding Rossmann-fold domains"/>
    <property type="match status" value="1"/>
</dbReference>
<dbReference type="RefSeq" id="WP_344672103.1">
    <property type="nucleotide sequence ID" value="NZ_BAAAQN010000107.1"/>
</dbReference>
<dbReference type="InterPro" id="IPR016040">
    <property type="entry name" value="NAD(P)-bd_dom"/>
</dbReference>
<keyword evidence="3" id="KW-1185">Reference proteome</keyword>
<dbReference type="InterPro" id="IPR036291">
    <property type="entry name" value="NAD(P)-bd_dom_sf"/>
</dbReference>
<comment type="caution">
    <text evidence="2">The sequence shown here is derived from an EMBL/GenBank/DDBJ whole genome shotgun (WGS) entry which is preliminary data.</text>
</comment>
<organism evidence="2 3">
    <name type="scientific">Catenulispora yoronensis</name>
    <dbReference type="NCBI Taxonomy" id="450799"/>
    <lineage>
        <taxon>Bacteria</taxon>
        <taxon>Bacillati</taxon>
        <taxon>Actinomycetota</taxon>
        <taxon>Actinomycetes</taxon>
        <taxon>Catenulisporales</taxon>
        <taxon>Catenulisporaceae</taxon>
        <taxon>Catenulispora</taxon>
    </lineage>
</organism>
<evidence type="ECO:0000259" key="1">
    <source>
        <dbReference type="Pfam" id="PF13460"/>
    </source>
</evidence>
<evidence type="ECO:0000313" key="2">
    <source>
        <dbReference type="EMBL" id="GAA2065998.1"/>
    </source>
</evidence>
<dbReference type="PANTHER" id="PTHR43162:SF1">
    <property type="entry name" value="PRESTALK A DIFFERENTIATION PROTEIN A"/>
    <property type="match status" value="1"/>
</dbReference>
<evidence type="ECO:0000313" key="3">
    <source>
        <dbReference type="Proteomes" id="UP001500751"/>
    </source>
</evidence>
<accession>A0ABP5H8N4</accession>